<evidence type="ECO:0000256" key="1">
    <source>
        <dbReference type="ARBA" id="ARBA00004123"/>
    </source>
</evidence>
<evidence type="ECO:0000256" key="2">
    <source>
        <dbReference type="ARBA" id="ARBA00004496"/>
    </source>
</evidence>
<keyword evidence="12" id="KW-0862">Zinc</keyword>
<dbReference type="CDD" id="cd16450">
    <property type="entry name" value="mRING-C3HGC3_RFWD3"/>
    <property type="match status" value="1"/>
</dbReference>
<feature type="compositionally biased region" description="Gly residues" evidence="13">
    <location>
        <begin position="312"/>
        <end position="339"/>
    </location>
</feature>
<evidence type="ECO:0000259" key="14">
    <source>
        <dbReference type="PROSITE" id="PS50089"/>
    </source>
</evidence>
<dbReference type="GO" id="GO:0005634">
    <property type="term" value="C:nucleus"/>
    <property type="evidence" value="ECO:0007669"/>
    <property type="project" value="UniProtKB-SubCell"/>
</dbReference>
<dbReference type="EMBL" id="JANBQF010000288">
    <property type="protein sequence ID" value="KAJ2002594.1"/>
    <property type="molecule type" value="Genomic_DNA"/>
</dbReference>
<evidence type="ECO:0000256" key="10">
    <source>
        <dbReference type="ARBA" id="ARBA00023204"/>
    </source>
</evidence>
<evidence type="ECO:0000313" key="16">
    <source>
        <dbReference type="Proteomes" id="UP001150907"/>
    </source>
</evidence>
<keyword evidence="11" id="KW-0539">Nucleus</keyword>
<evidence type="ECO:0000256" key="13">
    <source>
        <dbReference type="SAM" id="MobiDB-lite"/>
    </source>
</evidence>
<evidence type="ECO:0000313" key="15">
    <source>
        <dbReference type="EMBL" id="KAJ2002594.1"/>
    </source>
</evidence>
<evidence type="ECO:0000256" key="8">
    <source>
        <dbReference type="ARBA" id="ARBA00022763"/>
    </source>
</evidence>
<dbReference type="GO" id="GO:0061630">
    <property type="term" value="F:ubiquitin protein ligase activity"/>
    <property type="evidence" value="ECO:0007669"/>
    <property type="project" value="UniProtKB-EC"/>
</dbReference>
<dbReference type="InterPro" id="IPR037381">
    <property type="entry name" value="RFWD3"/>
</dbReference>
<accession>A0A9W8BCU0</accession>
<dbReference type="InterPro" id="IPR001841">
    <property type="entry name" value="Znf_RING"/>
</dbReference>
<dbReference type="GO" id="GO:0036297">
    <property type="term" value="P:interstrand cross-link repair"/>
    <property type="evidence" value="ECO:0007669"/>
    <property type="project" value="InterPro"/>
</dbReference>
<dbReference type="Pfam" id="PF23419">
    <property type="entry name" value="WD40_RFWD3"/>
    <property type="match status" value="1"/>
</dbReference>
<feature type="compositionally biased region" description="Polar residues" evidence="13">
    <location>
        <begin position="8"/>
        <end position="27"/>
    </location>
</feature>
<keyword evidence="5" id="KW-0853">WD repeat</keyword>
<feature type="region of interest" description="Disordered" evidence="13">
    <location>
        <begin position="1"/>
        <end position="92"/>
    </location>
</feature>
<evidence type="ECO:0000256" key="6">
    <source>
        <dbReference type="ARBA" id="ARBA00022679"/>
    </source>
</evidence>
<dbReference type="GO" id="GO:0016567">
    <property type="term" value="P:protein ubiquitination"/>
    <property type="evidence" value="ECO:0007669"/>
    <property type="project" value="InterPro"/>
</dbReference>
<comment type="pathway">
    <text evidence="3">Protein modification; protein ubiquitination.</text>
</comment>
<gene>
    <name evidence="15" type="primary">RFWD3</name>
    <name evidence="15" type="ORF">H4R26_003529</name>
</gene>
<keyword evidence="12" id="KW-0479">Metal-binding</keyword>
<dbReference type="Proteomes" id="UP001150907">
    <property type="component" value="Unassembled WGS sequence"/>
</dbReference>
<dbReference type="PANTHER" id="PTHR16047:SF7">
    <property type="entry name" value="E3 UBIQUITIN-PROTEIN LIGASE RFWD3"/>
    <property type="match status" value="1"/>
</dbReference>
<keyword evidence="10" id="KW-0234">DNA repair</keyword>
<keyword evidence="15" id="KW-0012">Acyltransferase</keyword>
<keyword evidence="12" id="KW-0863">Zinc-finger</keyword>
<dbReference type="PANTHER" id="PTHR16047">
    <property type="entry name" value="RFWD3 PROTEIN"/>
    <property type="match status" value="1"/>
</dbReference>
<dbReference type="InterPro" id="IPR013083">
    <property type="entry name" value="Znf_RING/FYVE/PHD"/>
</dbReference>
<keyword evidence="6 15" id="KW-0808">Transferase</keyword>
<dbReference type="PROSITE" id="PS50089">
    <property type="entry name" value="ZF_RING_2"/>
    <property type="match status" value="1"/>
</dbReference>
<evidence type="ECO:0000256" key="9">
    <source>
        <dbReference type="ARBA" id="ARBA00022786"/>
    </source>
</evidence>
<proteinExistence type="predicted"/>
<evidence type="ECO:0000256" key="3">
    <source>
        <dbReference type="ARBA" id="ARBA00004906"/>
    </source>
</evidence>
<dbReference type="EC" id="2.3.2.27" evidence="15"/>
<keyword evidence="8" id="KW-0227">DNA damage</keyword>
<keyword evidence="9" id="KW-0833">Ubl conjugation pathway</keyword>
<keyword evidence="7" id="KW-0677">Repeat</keyword>
<dbReference type="GO" id="GO:0005737">
    <property type="term" value="C:cytoplasm"/>
    <property type="evidence" value="ECO:0007669"/>
    <property type="project" value="UniProtKB-SubCell"/>
</dbReference>
<reference evidence="15" key="1">
    <citation type="submission" date="2022-07" db="EMBL/GenBank/DDBJ databases">
        <title>Phylogenomic reconstructions and comparative analyses of Kickxellomycotina fungi.</title>
        <authorList>
            <person name="Reynolds N.K."/>
            <person name="Stajich J.E."/>
            <person name="Barry K."/>
            <person name="Grigoriev I.V."/>
            <person name="Crous P."/>
            <person name="Smith M.E."/>
        </authorList>
    </citation>
    <scope>NUCLEOTIDE SEQUENCE</scope>
    <source>
        <strain evidence="15">IMI 214461</strain>
    </source>
</reference>
<comment type="caution">
    <text evidence="15">The sequence shown here is derived from an EMBL/GenBank/DDBJ whole genome shotgun (WGS) entry which is preliminary data.</text>
</comment>
<evidence type="ECO:0000256" key="7">
    <source>
        <dbReference type="ARBA" id="ARBA00022737"/>
    </source>
</evidence>
<keyword evidence="4" id="KW-0963">Cytoplasm</keyword>
<dbReference type="SUPFAM" id="SSF57850">
    <property type="entry name" value="RING/U-box"/>
    <property type="match status" value="1"/>
</dbReference>
<dbReference type="OrthoDB" id="8062037at2759"/>
<comment type="subcellular location">
    <subcellularLocation>
        <location evidence="2">Cytoplasm</location>
    </subcellularLocation>
    <subcellularLocation>
        <location evidence="1">Nucleus</location>
    </subcellularLocation>
</comment>
<keyword evidence="16" id="KW-1185">Reference proteome</keyword>
<dbReference type="InterPro" id="IPR056527">
    <property type="entry name" value="WD40_RFWD3"/>
</dbReference>
<sequence length="729" mass="75649">MSEYSPVGEQSTGDNLSPSPPTLTQLFSGAHDEVVPQLDSEVERVAKRRCVSAGQDTRDNEEGGSTSRARLPPAPGRLTASASERGSEDGEHAGAAIRPRLVSGGASHMSLDTNDSARSFAIVDGGSDDDDDDFMVRAVTVAAAPTAEPTTASDEAGEAGDSNTCPICLSAWGISGRHRVVSLKCGHLFGQSCIRKWLLRGSQVQGRRGSAARGTCPDCKQAAVARDIRVVFARAVTAADDAELERVRGDRRRLEQEVCTLRTEATEYRMRHQMLSSEVVRLRAELDEGFKRSQWAELEIAGLRRRLAKEGGPSGPEGGPGDGPGGGPSGLGGGLGSELGNGVSDRGSDLGSDIDSDLDGDPGSNLDGGPSSDAHVPLVRLRATVAVAGAAQAAQVAAFDPAERAVYASRSSAGGRHSLARIDVSVGVVAEVAAALHAQRIRGAEVGAQRLVLTASQDQTAALTAASGGHVAARLALGAPGWACAWDAVSPHVCYVGAGGTRGSAVLGFDVRAPKAPLVTWSGLAHAVGHSPVHAIAAVPTPRGSRLLVANANHVYALPPSPAGAWAQLSPAAAPRRACFSLSYDAATRCAAASFRVHGEDAQHAVHELYSVPEEPPLSGDPPLPWRLAQSLPTDSPQIRLARSTVFSYVPPAAAASRRVALFCAPHEASRSVSAWTVGCPPPAAPLTLADARPPEDIVDVRGCQWPGAQALTLLATLSNTTMRLYDVR</sequence>
<name>A0A9W8BCU0_9FUNG</name>
<evidence type="ECO:0000256" key="5">
    <source>
        <dbReference type="ARBA" id="ARBA00022574"/>
    </source>
</evidence>
<evidence type="ECO:0000256" key="12">
    <source>
        <dbReference type="PROSITE-ProRule" id="PRU00175"/>
    </source>
</evidence>
<dbReference type="SMART" id="SM00184">
    <property type="entry name" value="RING"/>
    <property type="match status" value="1"/>
</dbReference>
<dbReference type="Gene3D" id="3.30.40.10">
    <property type="entry name" value="Zinc/RING finger domain, C3HC4 (zinc finger)"/>
    <property type="match status" value="1"/>
</dbReference>
<evidence type="ECO:0000256" key="4">
    <source>
        <dbReference type="ARBA" id="ARBA00022490"/>
    </source>
</evidence>
<dbReference type="AlphaFoldDB" id="A0A9W8BCU0"/>
<organism evidence="15 16">
    <name type="scientific">Coemansia thaxteri</name>
    <dbReference type="NCBI Taxonomy" id="2663907"/>
    <lineage>
        <taxon>Eukaryota</taxon>
        <taxon>Fungi</taxon>
        <taxon>Fungi incertae sedis</taxon>
        <taxon>Zoopagomycota</taxon>
        <taxon>Kickxellomycotina</taxon>
        <taxon>Kickxellomycetes</taxon>
        <taxon>Kickxellales</taxon>
        <taxon>Kickxellaceae</taxon>
        <taxon>Coemansia</taxon>
    </lineage>
</organism>
<evidence type="ECO:0000256" key="11">
    <source>
        <dbReference type="ARBA" id="ARBA00023242"/>
    </source>
</evidence>
<dbReference type="GO" id="GO:0008270">
    <property type="term" value="F:zinc ion binding"/>
    <property type="evidence" value="ECO:0007669"/>
    <property type="project" value="UniProtKB-KW"/>
</dbReference>
<protein>
    <submittedName>
        <fullName evidence="15">RING finger and WD repeat domain-containing protein 3</fullName>
        <ecNumber evidence="15">2.3.2.27</ecNumber>
    </submittedName>
</protein>
<feature type="region of interest" description="Disordered" evidence="13">
    <location>
        <begin position="308"/>
        <end position="373"/>
    </location>
</feature>
<feature type="domain" description="RING-type" evidence="14">
    <location>
        <begin position="165"/>
        <end position="220"/>
    </location>
</feature>
<dbReference type="Pfam" id="PF13639">
    <property type="entry name" value="zf-RING_2"/>
    <property type="match status" value="1"/>
</dbReference>